<reference evidence="3" key="1">
    <citation type="submission" date="2022-12" db="EMBL/GenBank/DDBJ databases">
        <title>Reference genome sequencing for broad-spectrum identification of bacterial and archaeal isolates by mass spectrometry.</title>
        <authorList>
            <person name="Sekiguchi Y."/>
            <person name="Tourlousse D.M."/>
        </authorList>
    </citation>
    <scope>NUCLEOTIDE SEQUENCE</scope>
    <source>
        <strain evidence="3">LLR39Z86</strain>
    </source>
</reference>
<dbReference type="SMART" id="SM00479">
    <property type="entry name" value="EXOIII"/>
    <property type="match status" value="1"/>
</dbReference>
<dbReference type="Gene3D" id="3.30.420.10">
    <property type="entry name" value="Ribonuclease H-like superfamily/Ribonuclease H"/>
    <property type="match status" value="1"/>
</dbReference>
<dbReference type="SUPFAM" id="SSF53098">
    <property type="entry name" value="Ribonuclease H-like"/>
    <property type="match status" value="1"/>
</dbReference>
<dbReference type="Proteomes" id="UP001144313">
    <property type="component" value="Unassembled WGS sequence"/>
</dbReference>
<comment type="caution">
    <text evidence="3">The sequence shown here is derived from an EMBL/GenBank/DDBJ whole genome shotgun (WGS) entry which is preliminary data.</text>
</comment>
<proteinExistence type="predicted"/>
<gene>
    <name evidence="3" type="ORF">GALLR39Z86_44470</name>
</gene>
<dbReference type="InterPro" id="IPR036397">
    <property type="entry name" value="RNaseH_sf"/>
</dbReference>
<organism evidence="3 4">
    <name type="scientific">Glycomyces algeriensis</name>
    <dbReference type="NCBI Taxonomy" id="256037"/>
    <lineage>
        <taxon>Bacteria</taxon>
        <taxon>Bacillati</taxon>
        <taxon>Actinomycetota</taxon>
        <taxon>Actinomycetes</taxon>
        <taxon>Glycomycetales</taxon>
        <taxon>Glycomycetaceae</taxon>
        <taxon>Glycomyces</taxon>
    </lineage>
</organism>
<keyword evidence="1" id="KW-0540">Nuclease</keyword>
<sequence>MDSWVAIDFETANGSRASACSVAVARVKGEEVVDRFATLIRPPAGHGRFEYRNTQIHGIQASDVVSAPGWRQVWSRLDEFVGDDPLVAHNASFDTSVIRAANTAAGIPWPAMRYACTMVIAKQTWPMPSYRLPDVAAAAGVNLARHHEAASDTLAAAGILVAQQRAHGVDSIDGLMNSARVSWGRIYDGGYDTCRRR</sequence>
<dbReference type="InterPro" id="IPR013520">
    <property type="entry name" value="Ribonucl_H"/>
</dbReference>
<dbReference type="FunFam" id="3.30.420.10:FF:000045">
    <property type="entry name" value="3'-5' exonuclease DinG"/>
    <property type="match status" value="1"/>
</dbReference>
<dbReference type="PANTHER" id="PTHR30231:SF42">
    <property type="entry name" value="EXONUCLEASE"/>
    <property type="match status" value="1"/>
</dbReference>
<dbReference type="GO" id="GO:0005829">
    <property type="term" value="C:cytosol"/>
    <property type="evidence" value="ECO:0007669"/>
    <property type="project" value="TreeGrafter"/>
</dbReference>
<name>A0A9W6GD38_9ACTN</name>
<keyword evidence="1" id="KW-0378">Hydrolase</keyword>
<dbReference type="PANTHER" id="PTHR30231">
    <property type="entry name" value="DNA POLYMERASE III SUBUNIT EPSILON"/>
    <property type="match status" value="1"/>
</dbReference>
<dbReference type="CDD" id="cd06130">
    <property type="entry name" value="DNA_pol_III_epsilon_like"/>
    <property type="match status" value="1"/>
</dbReference>
<protein>
    <recommendedName>
        <fullName evidence="2">Exonuclease domain-containing protein</fullName>
    </recommendedName>
</protein>
<evidence type="ECO:0000259" key="2">
    <source>
        <dbReference type="SMART" id="SM00479"/>
    </source>
</evidence>
<dbReference type="RefSeq" id="WP_270117905.1">
    <property type="nucleotide sequence ID" value="NZ_BAAAOL010000001.1"/>
</dbReference>
<evidence type="ECO:0000313" key="4">
    <source>
        <dbReference type="Proteomes" id="UP001144313"/>
    </source>
</evidence>
<keyword evidence="4" id="KW-1185">Reference proteome</keyword>
<feature type="domain" description="Exonuclease" evidence="2">
    <location>
        <begin position="3"/>
        <end position="169"/>
    </location>
</feature>
<dbReference type="Pfam" id="PF00929">
    <property type="entry name" value="RNase_T"/>
    <property type="match status" value="1"/>
</dbReference>
<dbReference type="EMBL" id="BSDT01000001">
    <property type="protein sequence ID" value="GLI44597.1"/>
    <property type="molecule type" value="Genomic_DNA"/>
</dbReference>
<dbReference type="GO" id="GO:0003676">
    <property type="term" value="F:nucleic acid binding"/>
    <property type="evidence" value="ECO:0007669"/>
    <property type="project" value="InterPro"/>
</dbReference>
<accession>A0A9W6GD38</accession>
<dbReference type="AlphaFoldDB" id="A0A9W6GD38"/>
<dbReference type="InterPro" id="IPR012337">
    <property type="entry name" value="RNaseH-like_sf"/>
</dbReference>
<evidence type="ECO:0000313" key="3">
    <source>
        <dbReference type="EMBL" id="GLI44597.1"/>
    </source>
</evidence>
<evidence type="ECO:0000256" key="1">
    <source>
        <dbReference type="ARBA" id="ARBA00022839"/>
    </source>
</evidence>
<dbReference type="GO" id="GO:0008408">
    <property type="term" value="F:3'-5' exonuclease activity"/>
    <property type="evidence" value="ECO:0007669"/>
    <property type="project" value="TreeGrafter"/>
</dbReference>
<keyword evidence="1" id="KW-0269">Exonuclease</keyword>